<feature type="domain" description="Serine dehydratase-like alpha subunit" evidence="2">
    <location>
        <begin position="88"/>
        <end position="419"/>
    </location>
</feature>
<dbReference type="PANTHER" id="PTHR30501:SF2">
    <property type="entry name" value="UPF0597 PROTEIN YHAM"/>
    <property type="match status" value="1"/>
</dbReference>
<keyword evidence="4" id="KW-1185">Reference proteome</keyword>
<accession>A0ABV4K5M2</accession>
<comment type="caution">
    <text evidence="3">The sequence shown here is derived from an EMBL/GenBank/DDBJ whole genome shotgun (WGS) entry which is preliminary data.</text>
</comment>
<protein>
    <recommendedName>
        <fullName evidence="1">UPF0597 protein AB6M95_11225</fullName>
    </recommendedName>
</protein>
<dbReference type="HAMAP" id="MF_01845">
    <property type="entry name" value="UPF0597"/>
    <property type="match status" value="1"/>
</dbReference>
<sequence length="433" mass="45041">MSKNDWALYRAILNKEVVPALGCTEPITISLAAARATETLGAFPERVTVLVSGNLLKNGMGVGVPGTGATGLDIAAAVGVTGGKSELALQVLRDLTEEQVEQARRLLAEGKVSIDVTDAGELLYAEVTVAAGGQTARCVIAREHAGIVLVERNGEVLLDKRQPAHEEKDEAWPLTIREVFEYATEAPLEDLDFILEAARMNQAAAAMGLESDWGLQVGRSMDRDLALGLRSDDIVSYATKLTAAASDARMEGAPLPVMSNSGSGNQGLTATLPVVAFAMRRGDSEEALVRALIMSHLAAIHLKHHLGRLSALCGASLAATAAGCGIVLLLGGGLKEVESTIRNTVGDIAGMICDGAKTSCALKVASCVEAAINAALLAMKGISIPGRDGIVEDDIEACIRNIGRLGSVGMVETDKVILDIMTSKGNGRAAKAV</sequence>
<evidence type="ECO:0000313" key="3">
    <source>
        <dbReference type="EMBL" id="MEZ7197324.1"/>
    </source>
</evidence>
<comment type="similarity">
    <text evidence="1">Belongs to the UPF0597 family.</text>
</comment>
<proteinExistence type="inferred from homology"/>
<gene>
    <name evidence="3" type="ORF">AB6M95_11225</name>
</gene>
<name>A0ABV4K5M2_9BACT</name>
<dbReference type="PANTHER" id="PTHR30501">
    <property type="entry name" value="UPF0597 PROTEIN YHAM"/>
    <property type="match status" value="1"/>
</dbReference>
<dbReference type="InterPro" id="IPR005130">
    <property type="entry name" value="Ser_deHydtase-like_asu"/>
</dbReference>
<evidence type="ECO:0000259" key="2">
    <source>
        <dbReference type="Pfam" id="PF03313"/>
    </source>
</evidence>
<dbReference type="PIRSF" id="PIRSF006054">
    <property type="entry name" value="UCP006054"/>
    <property type="match status" value="1"/>
</dbReference>
<dbReference type="Proteomes" id="UP001568698">
    <property type="component" value="Unassembled WGS sequence"/>
</dbReference>
<dbReference type="Pfam" id="PF03313">
    <property type="entry name" value="SDH_alpha"/>
    <property type="match status" value="1"/>
</dbReference>
<evidence type="ECO:0000256" key="1">
    <source>
        <dbReference type="HAMAP-Rule" id="MF_01845"/>
    </source>
</evidence>
<dbReference type="InterPro" id="IPR021144">
    <property type="entry name" value="UPF0597"/>
</dbReference>
<organism evidence="3 4">
    <name type="scientific">Pseudodesulfovibrio karagichevae</name>
    <dbReference type="NCBI Taxonomy" id="3239305"/>
    <lineage>
        <taxon>Bacteria</taxon>
        <taxon>Pseudomonadati</taxon>
        <taxon>Thermodesulfobacteriota</taxon>
        <taxon>Desulfovibrionia</taxon>
        <taxon>Desulfovibrionales</taxon>
        <taxon>Desulfovibrionaceae</taxon>
    </lineage>
</organism>
<evidence type="ECO:0000313" key="4">
    <source>
        <dbReference type="Proteomes" id="UP001568698"/>
    </source>
</evidence>
<dbReference type="RefSeq" id="WP_371386842.1">
    <property type="nucleotide sequence ID" value="NZ_JBGLYH010000030.1"/>
</dbReference>
<reference evidence="3 4" key="1">
    <citation type="submission" date="2024-08" db="EMBL/GenBank/DDBJ databases">
        <title>Sulfate-reducing bacteria isolated from formation water of the oil field in Kazakhstan and description of Pseudodesulfovibrio sp.</title>
        <authorList>
            <person name="Bidzhieva S.K."/>
            <person name="Tourova T.P."/>
            <person name="Grouzdev D.S."/>
            <person name="Beletsky A.V."/>
            <person name="Sokolova D.S."/>
            <person name="Samigullina S.R."/>
            <person name="Poltaraus A.B."/>
            <person name="Avtukh A.N."/>
            <person name="Tereshina V.M."/>
            <person name="Zhaparov N.S."/>
            <person name="Mardanov A.V."/>
            <person name="Nazina T.N."/>
        </authorList>
    </citation>
    <scope>NUCLEOTIDE SEQUENCE [LARGE SCALE GENOMIC DNA]</scope>
    <source>
        <strain evidence="3 4">9FUS</strain>
    </source>
</reference>
<dbReference type="EMBL" id="JBGLYH010000030">
    <property type="protein sequence ID" value="MEZ7197324.1"/>
    <property type="molecule type" value="Genomic_DNA"/>
</dbReference>